<evidence type="ECO:0000313" key="2">
    <source>
        <dbReference type="EMBL" id="CAL1393498.1"/>
    </source>
</evidence>
<dbReference type="Proteomes" id="UP001497516">
    <property type="component" value="Chromosome 6"/>
</dbReference>
<keyword evidence="1" id="KW-0812">Transmembrane</keyword>
<evidence type="ECO:0000256" key="1">
    <source>
        <dbReference type="SAM" id="Phobius"/>
    </source>
</evidence>
<organism evidence="2 3">
    <name type="scientific">Linum trigynum</name>
    <dbReference type="NCBI Taxonomy" id="586398"/>
    <lineage>
        <taxon>Eukaryota</taxon>
        <taxon>Viridiplantae</taxon>
        <taxon>Streptophyta</taxon>
        <taxon>Embryophyta</taxon>
        <taxon>Tracheophyta</taxon>
        <taxon>Spermatophyta</taxon>
        <taxon>Magnoliopsida</taxon>
        <taxon>eudicotyledons</taxon>
        <taxon>Gunneridae</taxon>
        <taxon>Pentapetalae</taxon>
        <taxon>rosids</taxon>
        <taxon>fabids</taxon>
        <taxon>Malpighiales</taxon>
        <taxon>Linaceae</taxon>
        <taxon>Linum</taxon>
    </lineage>
</organism>
<reference evidence="2 3" key="1">
    <citation type="submission" date="2024-04" db="EMBL/GenBank/DDBJ databases">
        <authorList>
            <person name="Fracassetti M."/>
        </authorList>
    </citation>
    <scope>NUCLEOTIDE SEQUENCE [LARGE SCALE GENOMIC DNA]</scope>
</reference>
<accession>A0AAV2F5G7</accession>
<gene>
    <name evidence="2" type="ORF">LTRI10_LOCUS34072</name>
</gene>
<protein>
    <submittedName>
        <fullName evidence="2">Uncharacterized protein</fullName>
    </submittedName>
</protein>
<keyword evidence="1" id="KW-1133">Transmembrane helix</keyword>
<name>A0AAV2F5G7_9ROSI</name>
<dbReference type="AlphaFoldDB" id="A0AAV2F5G7"/>
<dbReference type="EMBL" id="OZ034819">
    <property type="protein sequence ID" value="CAL1393498.1"/>
    <property type="molecule type" value="Genomic_DNA"/>
</dbReference>
<sequence>MGFRSRSSWTPRCCSSKPIAEVVVVVSSMLVAQVVVLALMAPLDPAPTELSTASAVAMVAYGSTPTINKKTTPLVF</sequence>
<proteinExistence type="predicted"/>
<evidence type="ECO:0000313" key="3">
    <source>
        <dbReference type="Proteomes" id="UP001497516"/>
    </source>
</evidence>
<feature type="transmembrane region" description="Helical" evidence="1">
    <location>
        <begin position="20"/>
        <end position="41"/>
    </location>
</feature>
<keyword evidence="3" id="KW-1185">Reference proteome</keyword>
<keyword evidence="1" id="KW-0472">Membrane</keyword>